<feature type="domain" description="Gp5/Type VI secretion system Vgr protein OB-fold" evidence="4">
    <location>
        <begin position="407"/>
        <end position="474"/>
    </location>
</feature>
<dbReference type="Proteomes" id="UP000292307">
    <property type="component" value="Chromosome"/>
</dbReference>
<dbReference type="Pfam" id="PF05954">
    <property type="entry name" value="Phage_GPD"/>
    <property type="match status" value="1"/>
</dbReference>
<reference evidence="6" key="3">
    <citation type="submission" date="2022-12" db="EMBL/GenBank/DDBJ databases">
        <authorList>
            <person name="Sun Q."/>
            <person name="Kim S."/>
        </authorList>
    </citation>
    <scope>NUCLEOTIDE SEQUENCE</scope>
    <source>
        <strain evidence="6">KCTC 12343</strain>
    </source>
</reference>
<feature type="domain" description="Gp5/Type VI secretion system Vgr C-terminal trimerisation" evidence="5">
    <location>
        <begin position="491"/>
        <end position="603"/>
    </location>
</feature>
<dbReference type="SUPFAM" id="SSF69349">
    <property type="entry name" value="Phage fibre proteins"/>
    <property type="match status" value="1"/>
</dbReference>
<evidence type="ECO:0000313" key="7">
    <source>
        <dbReference type="EMBL" id="QBI01131.1"/>
    </source>
</evidence>
<evidence type="ECO:0000256" key="2">
    <source>
        <dbReference type="ARBA" id="ARBA00005558"/>
    </source>
</evidence>
<dbReference type="SUPFAM" id="SSF69255">
    <property type="entry name" value="gp5 N-terminal domain-like"/>
    <property type="match status" value="1"/>
</dbReference>
<protein>
    <submittedName>
        <fullName evidence="7">Type VI secretion system tip protein VgrG</fullName>
    </submittedName>
</protein>
<dbReference type="Pfam" id="PF22178">
    <property type="entry name" value="Gp5_trimer_C"/>
    <property type="match status" value="1"/>
</dbReference>
<evidence type="ECO:0000256" key="3">
    <source>
        <dbReference type="ARBA" id="ARBA00022525"/>
    </source>
</evidence>
<dbReference type="Gene3D" id="4.10.220.110">
    <property type="match status" value="1"/>
</dbReference>
<dbReference type="NCBIfam" id="TIGR03361">
    <property type="entry name" value="VI_Rhs_Vgr"/>
    <property type="match status" value="1"/>
</dbReference>
<dbReference type="SUPFAM" id="SSF69279">
    <property type="entry name" value="Phage tail proteins"/>
    <property type="match status" value="2"/>
</dbReference>
<keyword evidence="8" id="KW-1185">Reference proteome</keyword>
<dbReference type="OrthoDB" id="1907165at2"/>
<dbReference type="EMBL" id="BMWV01000007">
    <property type="protein sequence ID" value="GGY48372.1"/>
    <property type="molecule type" value="Genomic_DNA"/>
</dbReference>
<evidence type="ECO:0000313" key="8">
    <source>
        <dbReference type="Proteomes" id="UP000292307"/>
    </source>
</evidence>
<dbReference type="Pfam" id="PF04717">
    <property type="entry name" value="Phage_base_V"/>
    <property type="match status" value="1"/>
</dbReference>
<dbReference type="AlphaFoldDB" id="A0A411WWH3"/>
<sequence length="714" mass="79767">MNLLRDASACVAAALNGTSQHDRLLRLDFPRNDGPVNTLMLANSLDGDEGLSRNFRYTVEVLSNDANIALTGVMGKLVTIALVRDDRSLRYFNGYVFAFRHVRTDGGFAFYEMELRPWLAFLELRHDCATFQRMTLSEISEKTFAHYLARDYRFQLAQAETDITLAIQYNESDFNHLHRRWEAAGLHYWYEHRHDGHTLVLSDDSTLVEAVDGDATIEYQSESGAAEADGISAWSPRRHLVSALYTVRTHEFKNARAEWADCPSLNQQGAVPELERHEYTGAHGFTAVDSEALAQRRMHQVDCNAHEFSAQSNHRSIQPGRKFTLAGHFSLARSSADQYLVLFVRHHATNNYQADRHVESRYANNFTCVRSKTPWRPARGYNSVDTRIYGVQTATVVGPKGEEIFTDEYGRVRVQFHWDRAGEFDERSSPWVRVMSTWAGSNFGHVSLPRIGHEVVVQFLEGNCDRPLVVGSVYNAANMPPWDLPANRSQSGMLSRSTPGGTPDNANALRFDDKEGQEEVWLHAERDQRIEVEHDESHWVGRDRRKTIDRDEIVAVRRDRTETVDRNETITVHGNRTERVDQNEKIDIGGHRTETVAGDEVVAIGGERTETVGKGKAESIGRQKALSVGSMYSVQVGAAMNTIVAASQSARIGINKMTAVGQSYLIQAGSAFVINVGAASLKMSHDGTISLSGTNISISASGPVRVNGKDVDIN</sequence>
<accession>A0A411WWH3</accession>
<organism evidence="6 9">
    <name type="scientific">Pseudoduganella albidiflava</name>
    <dbReference type="NCBI Taxonomy" id="321983"/>
    <lineage>
        <taxon>Bacteria</taxon>
        <taxon>Pseudomonadati</taxon>
        <taxon>Pseudomonadota</taxon>
        <taxon>Betaproteobacteria</taxon>
        <taxon>Burkholderiales</taxon>
        <taxon>Oxalobacteraceae</taxon>
        <taxon>Telluria group</taxon>
        <taxon>Pseudoduganella</taxon>
    </lineage>
</organism>
<dbReference type="RefSeq" id="WP_131145255.1">
    <property type="nucleotide sequence ID" value="NZ_BMWV01000007.1"/>
</dbReference>
<dbReference type="Proteomes" id="UP000628442">
    <property type="component" value="Unassembled WGS sequence"/>
</dbReference>
<dbReference type="Gene3D" id="3.55.50.10">
    <property type="entry name" value="Baseplate protein-like domains"/>
    <property type="match status" value="1"/>
</dbReference>
<evidence type="ECO:0000313" key="6">
    <source>
        <dbReference type="EMBL" id="GGY48372.1"/>
    </source>
</evidence>
<comment type="subcellular location">
    <subcellularLocation>
        <location evidence="1">Secreted</location>
    </subcellularLocation>
</comment>
<dbReference type="InterPro" id="IPR054030">
    <property type="entry name" value="Gp5_Vgr_C"/>
</dbReference>
<reference evidence="7 8" key="2">
    <citation type="submission" date="2019-02" db="EMBL/GenBank/DDBJ databases">
        <title>Draft Genome Sequences of Six Type Strains of the Genus Massilia.</title>
        <authorList>
            <person name="Miess H."/>
            <person name="Frediansyhah A."/>
            <person name="Gross H."/>
        </authorList>
    </citation>
    <scope>NUCLEOTIDE SEQUENCE [LARGE SCALE GENOMIC DNA]</scope>
    <source>
        <strain evidence="7 8">DSM 17472</strain>
    </source>
</reference>
<dbReference type="InterPro" id="IPR006531">
    <property type="entry name" value="Gp5/Vgr_OB"/>
</dbReference>
<dbReference type="PANTHER" id="PTHR32305">
    <property type="match status" value="1"/>
</dbReference>
<dbReference type="NCBIfam" id="TIGR01646">
    <property type="entry name" value="vgr_GE"/>
    <property type="match status" value="1"/>
</dbReference>
<dbReference type="GO" id="GO:0005576">
    <property type="term" value="C:extracellular region"/>
    <property type="evidence" value="ECO:0007669"/>
    <property type="project" value="UniProtKB-SubCell"/>
</dbReference>
<dbReference type="InterPro" id="IPR037026">
    <property type="entry name" value="Vgr_OB-fold_dom_sf"/>
</dbReference>
<dbReference type="EMBL" id="CP036401">
    <property type="protein sequence ID" value="QBI01131.1"/>
    <property type="molecule type" value="Genomic_DNA"/>
</dbReference>
<evidence type="ECO:0000259" key="5">
    <source>
        <dbReference type="Pfam" id="PF22178"/>
    </source>
</evidence>
<evidence type="ECO:0000259" key="4">
    <source>
        <dbReference type="Pfam" id="PF04717"/>
    </source>
</evidence>
<dbReference type="Gene3D" id="2.30.110.50">
    <property type="match status" value="1"/>
</dbReference>
<comment type="similarity">
    <text evidence="2">Belongs to the VgrG protein family.</text>
</comment>
<reference evidence="6" key="1">
    <citation type="journal article" date="2014" name="Int. J. Syst. Evol. Microbiol.">
        <title>Complete genome sequence of Corynebacterium casei LMG S-19264T (=DSM 44701T), isolated from a smear-ripened cheese.</title>
        <authorList>
            <consortium name="US DOE Joint Genome Institute (JGI-PGF)"/>
            <person name="Walter F."/>
            <person name="Albersmeier A."/>
            <person name="Kalinowski J."/>
            <person name="Ruckert C."/>
        </authorList>
    </citation>
    <scope>NUCLEOTIDE SEQUENCE</scope>
    <source>
        <strain evidence="6">KCTC 12343</strain>
    </source>
</reference>
<evidence type="ECO:0000256" key="1">
    <source>
        <dbReference type="ARBA" id="ARBA00004613"/>
    </source>
</evidence>
<dbReference type="PANTHER" id="PTHR32305:SF15">
    <property type="entry name" value="PROTEIN RHSA-RELATED"/>
    <property type="match status" value="1"/>
</dbReference>
<gene>
    <name evidence="7" type="primary">tssI</name>
    <name evidence="7" type="ORF">EYF70_09965</name>
    <name evidence="6" type="ORF">GCM10007387_33180</name>
</gene>
<proteinExistence type="inferred from homology"/>
<keyword evidence="3" id="KW-0964">Secreted</keyword>
<dbReference type="InterPro" id="IPR006533">
    <property type="entry name" value="T6SS_Vgr_RhsGE"/>
</dbReference>
<dbReference type="InterPro" id="IPR017847">
    <property type="entry name" value="T6SS_RhsGE_Vgr_subset"/>
</dbReference>
<dbReference type="InterPro" id="IPR050708">
    <property type="entry name" value="T6SS_VgrG/RHS"/>
</dbReference>
<evidence type="ECO:0000313" key="9">
    <source>
        <dbReference type="Proteomes" id="UP000628442"/>
    </source>
</evidence>
<name>A0A411WWH3_9BURK</name>
<dbReference type="Gene3D" id="2.40.50.230">
    <property type="entry name" value="Gp5 N-terminal domain"/>
    <property type="match status" value="1"/>
</dbReference>